<dbReference type="AlphaFoldDB" id="A0A9D4CYT8"/>
<keyword evidence="4" id="KW-0597">Phosphoprotein</keyword>
<keyword evidence="3" id="KW-0343">GTPase activation</keyword>
<keyword evidence="6" id="KW-0333">Golgi apparatus</keyword>
<evidence type="ECO:0000256" key="8">
    <source>
        <dbReference type="ARBA" id="ARBA00059926"/>
    </source>
</evidence>
<reference evidence="13" key="1">
    <citation type="journal article" date="2019" name="bioRxiv">
        <title>The Genome of the Zebra Mussel, Dreissena polymorpha: A Resource for Invasive Species Research.</title>
        <authorList>
            <person name="McCartney M.A."/>
            <person name="Auch B."/>
            <person name="Kono T."/>
            <person name="Mallez S."/>
            <person name="Zhang Y."/>
            <person name="Obille A."/>
            <person name="Becker A."/>
            <person name="Abrahante J.E."/>
            <person name="Garbe J."/>
            <person name="Badalamenti J.P."/>
            <person name="Herman A."/>
            <person name="Mangelson H."/>
            <person name="Liachko I."/>
            <person name="Sullivan S."/>
            <person name="Sone E.D."/>
            <person name="Koren S."/>
            <person name="Silverstein K.A.T."/>
            <person name="Beckman K.B."/>
            <person name="Gohl D.M."/>
        </authorList>
    </citation>
    <scope>NUCLEOTIDE SEQUENCE</scope>
    <source>
        <strain evidence="13">Duluth1</strain>
        <tissue evidence="13">Whole animal</tissue>
    </source>
</reference>
<dbReference type="Pfam" id="PF00566">
    <property type="entry name" value="RabGAP-TBC"/>
    <property type="match status" value="1"/>
</dbReference>
<dbReference type="FunFam" id="1.10.10.750:FF:000001">
    <property type="entry name" value="TBC1 domain family member 10A"/>
    <property type="match status" value="1"/>
</dbReference>
<dbReference type="GO" id="GO:0005096">
    <property type="term" value="F:GTPase activator activity"/>
    <property type="evidence" value="ECO:0007669"/>
    <property type="project" value="UniProtKB-KW"/>
</dbReference>
<dbReference type="InterPro" id="IPR035969">
    <property type="entry name" value="Rab-GAP_TBC_sf"/>
</dbReference>
<dbReference type="InterPro" id="IPR000195">
    <property type="entry name" value="Rab-GAP-TBC_dom"/>
</dbReference>
<dbReference type="GO" id="GO:0031410">
    <property type="term" value="C:cytoplasmic vesicle"/>
    <property type="evidence" value="ECO:0007669"/>
    <property type="project" value="UniProtKB-SubCell"/>
</dbReference>
<evidence type="ECO:0000256" key="6">
    <source>
        <dbReference type="ARBA" id="ARBA00023034"/>
    </source>
</evidence>
<feature type="region of interest" description="Disordered" evidence="11">
    <location>
        <begin position="463"/>
        <end position="483"/>
    </location>
</feature>
<comment type="function">
    <text evidence="8">Acts as a GTPase-activating protein for RAB5A and RAB43. Involved in receptor trafficking. In complex with EPS8 inhibits internalization of EGFR. Involved in retrograde transport from the endocytic pathway to the Golgi apparatus. Involved in the transport of Shiga toxin from early and recycling endosomes to the trans-Golgi network. Required for structural integrity of the Golgi complex.</text>
</comment>
<evidence type="ECO:0000256" key="4">
    <source>
        <dbReference type="ARBA" id="ARBA00022553"/>
    </source>
</evidence>
<feature type="compositionally biased region" description="Polar residues" evidence="11">
    <location>
        <begin position="752"/>
        <end position="765"/>
    </location>
</feature>
<dbReference type="OrthoDB" id="294251at2759"/>
<keyword evidence="14" id="KW-1185">Reference proteome</keyword>
<dbReference type="PROSITE" id="PS50086">
    <property type="entry name" value="TBC_RABGAP"/>
    <property type="match status" value="1"/>
</dbReference>
<dbReference type="PANTHER" id="PTHR47219">
    <property type="entry name" value="RAB GTPASE-ACTIVATING PROTEIN 1-LIKE"/>
    <property type="match status" value="1"/>
</dbReference>
<evidence type="ECO:0000256" key="3">
    <source>
        <dbReference type="ARBA" id="ARBA00022468"/>
    </source>
</evidence>
<evidence type="ECO:0000313" key="13">
    <source>
        <dbReference type="EMBL" id="KAH3735737.1"/>
    </source>
</evidence>
<keyword evidence="5" id="KW-0007">Acetylation</keyword>
<feature type="domain" description="Rab-GAP TBC" evidence="12">
    <location>
        <begin position="108"/>
        <end position="300"/>
    </location>
</feature>
<comment type="caution">
    <text evidence="13">The sequence shown here is derived from an EMBL/GenBank/DDBJ whole genome shotgun (WGS) entry which is preliminary data.</text>
</comment>
<dbReference type="Gene3D" id="1.10.8.270">
    <property type="entry name" value="putative rabgap domain of human tbc1 domain family member 14 like domains"/>
    <property type="match status" value="1"/>
</dbReference>
<feature type="compositionally biased region" description="Low complexity" evidence="11">
    <location>
        <begin position="467"/>
        <end position="478"/>
    </location>
</feature>
<feature type="region of interest" description="Disordered" evidence="11">
    <location>
        <begin position="421"/>
        <end position="442"/>
    </location>
</feature>
<accession>A0A9D4CYT8</accession>
<evidence type="ECO:0000256" key="7">
    <source>
        <dbReference type="ARBA" id="ARBA00023329"/>
    </source>
</evidence>
<feature type="compositionally biased region" description="Basic and acidic residues" evidence="11">
    <location>
        <begin position="766"/>
        <end position="775"/>
    </location>
</feature>
<feature type="compositionally biased region" description="Polar residues" evidence="11">
    <location>
        <begin position="433"/>
        <end position="442"/>
    </location>
</feature>
<protein>
    <recommendedName>
        <fullName evidence="10">USP6 N-terminal-like protein</fullName>
    </recommendedName>
</protein>
<evidence type="ECO:0000313" key="14">
    <source>
        <dbReference type="Proteomes" id="UP000828390"/>
    </source>
</evidence>
<dbReference type="Gene3D" id="1.10.472.80">
    <property type="entry name" value="Ypt/Rab-GAP domain of gyp1p, domain 3"/>
    <property type="match status" value="1"/>
</dbReference>
<comment type="subunit">
    <text evidence="9">Interacts with EPS8.</text>
</comment>
<proteinExistence type="predicted"/>
<dbReference type="EMBL" id="JAIWYP010000011">
    <property type="protein sequence ID" value="KAH3735737.1"/>
    <property type="molecule type" value="Genomic_DNA"/>
</dbReference>
<name>A0A9D4CYT8_DREPO</name>
<evidence type="ECO:0000256" key="10">
    <source>
        <dbReference type="ARBA" id="ARBA00070172"/>
    </source>
</evidence>
<feature type="compositionally biased region" description="Polar residues" evidence="11">
    <location>
        <begin position="692"/>
        <end position="720"/>
    </location>
</feature>
<reference evidence="13" key="2">
    <citation type="submission" date="2020-11" db="EMBL/GenBank/DDBJ databases">
        <authorList>
            <person name="McCartney M.A."/>
            <person name="Auch B."/>
            <person name="Kono T."/>
            <person name="Mallez S."/>
            <person name="Becker A."/>
            <person name="Gohl D.M."/>
            <person name="Silverstein K.A.T."/>
            <person name="Koren S."/>
            <person name="Bechman K.B."/>
            <person name="Herman A."/>
            <person name="Abrahante J.E."/>
            <person name="Garbe J."/>
        </authorList>
    </citation>
    <scope>NUCLEOTIDE SEQUENCE</scope>
    <source>
        <strain evidence="13">Duluth1</strain>
        <tissue evidence="13">Whole animal</tissue>
    </source>
</reference>
<gene>
    <name evidence="13" type="ORF">DPMN_042272</name>
</gene>
<organism evidence="13 14">
    <name type="scientific">Dreissena polymorpha</name>
    <name type="common">Zebra mussel</name>
    <name type="synonym">Mytilus polymorpha</name>
    <dbReference type="NCBI Taxonomy" id="45954"/>
    <lineage>
        <taxon>Eukaryota</taxon>
        <taxon>Metazoa</taxon>
        <taxon>Spiralia</taxon>
        <taxon>Lophotrochozoa</taxon>
        <taxon>Mollusca</taxon>
        <taxon>Bivalvia</taxon>
        <taxon>Autobranchia</taxon>
        <taxon>Heteroconchia</taxon>
        <taxon>Euheterodonta</taxon>
        <taxon>Imparidentia</taxon>
        <taxon>Neoheterodontei</taxon>
        <taxon>Myida</taxon>
        <taxon>Dreissenoidea</taxon>
        <taxon>Dreissenidae</taxon>
        <taxon>Dreissena</taxon>
    </lineage>
</organism>
<comment type="subcellular location">
    <subcellularLocation>
        <location evidence="1">Cytoplasmic vesicle</location>
    </subcellularLocation>
    <subcellularLocation>
        <location evidence="2">Golgi apparatus</location>
    </subcellularLocation>
</comment>
<dbReference type="SUPFAM" id="SSF47923">
    <property type="entry name" value="Ypt/Rab-GAP domain of gyp1p"/>
    <property type="match status" value="2"/>
</dbReference>
<evidence type="ECO:0000256" key="11">
    <source>
        <dbReference type="SAM" id="MobiDB-lite"/>
    </source>
</evidence>
<evidence type="ECO:0000256" key="2">
    <source>
        <dbReference type="ARBA" id="ARBA00004555"/>
    </source>
</evidence>
<dbReference type="Gene3D" id="1.10.10.750">
    <property type="entry name" value="Ypt/Rab-GAP domain of gyp1p, domain 1"/>
    <property type="match status" value="1"/>
</dbReference>
<evidence type="ECO:0000256" key="5">
    <source>
        <dbReference type="ARBA" id="ARBA00022990"/>
    </source>
</evidence>
<dbReference type="FunFam" id="1.10.8.270:FF:000010">
    <property type="entry name" value="Putative USP6 N-terminal-like protein"/>
    <property type="match status" value="1"/>
</dbReference>
<dbReference type="GO" id="GO:0031267">
    <property type="term" value="F:small GTPase binding"/>
    <property type="evidence" value="ECO:0007669"/>
    <property type="project" value="TreeGrafter"/>
</dbReference>
<dbReference type="GO" id="GO:0005794">
    <property type="term" value="C:Golgi apparatus"/>
    <property type="evidence" value="ECO:0007669"/>
    <property type="project" value="UniProtKB-SubCell"/>
</dbReference>
<evidence type="ECO:0000259" key="12">
    <source>
        <dbReference type="PROSITE" id="PS50086"/>
    </source>
</evidence>
<sequence>MDKDGLSMDEFEELERAARERQEIVSRYDKGREEGAKIDPWEDPAFEVYQVTDRYGFIHDKALPALSSAAEAKARKTELERVNKWVKMTKKWKSYYPGEKLTRRVYKGIPDKLRGDVWSKLLGVSFVRSEQDGVYNRMKARARAISPHIRQIDLDVNRTYRNNTMFRERYGVKQQALFHVLAAYSMYNTEVGYCQGMSEIAALLLMYMNEEDAFWALSQLFTDKRHGMHGFFIQSFPKLMRFQEHHDNVLKKFLPKIRKHLEKEGIDSGLYTIKYFLQCFLDRMPFTLTLRVWDVYMLEGERVLTAMSYTIVKLHRRKIRKHKMDTLLTFFQTDLEADFGYDDDTVMDQLQVAMEELKKAKMDVPPPGKANELPTLPFGLEIQPSIQEIINRRKDETFDEHFRKSTIKSSGKAAYYRKRGLHATPESGRGSDTKSLQSNRLSEYSGGDLSSFYDTAANSRLSFAEQSSKTSPKSSRTSFAEGSDVGSVDLAISRHTPVTLNEDDMEIESELEKLNYEDRDRLRNENSTLTREITLENIQALHAEKPPSRASDYDNMSEKHSLVNGNGDLNENAHTIMDYDYIDPPIELPVEHVKQIPVHYQIPVVHELPVKHVKQPVPVSISVRNDRENVLPVVENVWVERKENRVVETKASVEVTSNEYETSSQNFSGSQQGKSSSSSRKRSSPGHGPSPNKTGSQKAKTSHSSPNTPTYVVENGSSLMPTPKFVSSLQIRRQPNIPQEQVNGYSTRLDYSDQQMQASRRQQPASKREIIVHHL</sequence>
<evidence type="ECO:0000256" key="9">
    <source>
        <dbReference type="ARBA" id="ARBA00064037"/>
    </source>
</evidence>
<feature type="region of interest" description="Disordered" evidence="11">
    <location>
        <begin position="751"/>
        <end position="775"/>
    </location>
</feature>
<dbReference type="InterPro" id="IPR050302">
    <property type="entry name" value="Rab_GAP_TBC_domain"/>
</dbReference>
<feature type="region of interest" description="Disordered" evidence="11">
    <location>
        <begin position="655"/>
        <end position="720"/>
    </location>
</feature>
<feature type="compositionally biased region" description="Low complexity" evidence="11">
    <location>
        <begin position="663"/>
        <end position="678"/>
    </location>
</feature>
<dbReference type="PANTHER" id="PTHR47219:SF19">
    <property type="entry name" value="USP6 N-TERMINAL-LIKE PROTEIN ISOFORM X1"/>
    <property type="match status" value="1"/>
</dbReference>
<evidence type="ECO:0000256" key="1">
    <source>
        <dbReference type="ARBA" id="ARBA00004541"/>
    </source>
</evidence>
<dbReference type="FunFam" id="1.10.472.80:FF:000019">
    <property type="entry name" value="USP6 N-terminal like"/>
    <property type="match status" value="1"/>
</dbReference>
<dbReference type="SMART" id="SM00164">
    <property type="entry name" value="TBC"/>
    <property type="match status" value="1"/>
</dbReference>
<keyword evidence="7" id="KW-0968">Cytoplasmic vesicle</keyword>
<dbReference type="Proteomes" id="UP000828390">
    <property type="component" value="Unassembled WGS sequence"/>
</dbReference>